<keyword evidence="4" id="KW-0597">Phosphoprotein</keyword>
<evidence type="ECO:0000256" key="7">
    <source>
        <dbReference type="ARBA" id="ARBA00023012"/>
    </source>
</evidence>
<evidence type="ECO:0000313" key="10">
    <source>
        <dbReference type="EMBL" id="TRY16746.1"/>
    </source>
</evidence>
<dbReference type="InterPro" id="IPR036890">
    <property type="entry name" value="HATPase_C_sf"/>
</dbReference>
<evidence type="ECO:0000256" key="4">
    <source>
        <dbReference type="ARBA" id="ARBA00022553"/>
    </source>
</evidence>
<comment type="caution">
    <text evidence="10">The sequence shown here is derived from an EMBL/GenBank/DDBJ whole genome shotgun (WGS) entry which is preliminary data.</text>
</comment>
<dbReference type="PANTHER" id="PTHR43547:SF2">
    <property type="entry name" value="HYBRID SIGNAL TRANSDUCTION HISTIDINE KINASE C"/>
    <property type="match status" value="1"/>
</dbReference>
<dbReference type="GO" id="GO:0005886">
    <property type="term" value="C:plasma membrane"/>
    <property type="evidence" value="ECO:0007669"/>
    <property type="project" value="UniProtKB-SubCell"/>
</dbReference>
<feature type="transmembrane region" description="Helical" evidence="8">
    <location>
        <begin position="124"/>
        <end position="142"/>
    </location>
</feature>
<evidence type="ECO:0000256" key="5">
    <source>
        <dbReference type="ARBA" id="ARBA00022679"/>
    </source>
</evidence>
<keyword evidence="6" id="KW-0418">Kinase</keyword>
<dbReference type="Gene3D" id="3.30.450.20">
    <property type="entry name" value="PAS domain"/>
    <property type="match status" value="1"/>
</dbReference>
<evidence type="ECO:0000256" key="1">
    <source>
        <dbReference type="ARBA" id="ARBA00000085"/>
    </source>
</evidence>
<dbReference type="RefSeq" id="WP_143939360.1">
    <property type="nucleotide sequence ID" value="NZ_VKKG01000007.1"/>
</dbReference>
<comment type="catalytic activity">
    <reaction evidence="1">
        <text>ATP + protein L-histidine = ADP + protein N-phospho-L-histidine.</text>
        <dbReference type="EC" id="2.7.13.3"/>
    </reaction>
</comment>
<dbReference type="PROSITE" id="PS50109">
    <property type="entry name" value="HIS_KIN"/>
    <property type="match status" value="1"/>
</dbReference>
<evidence type="ECO:0000256" key="8">
    <source>
        <dbReference type="SAM" id="Phobius"/>
    </source>
</evidence>
<dbReference type="EMBL" id="VKKG01000007">
    <property type="protein sequence ID" value="TRY16746.1"/>
    <property type="molecule type" value="Genomic_DNA"/>
</dbReference>
<dbReference type="InterPro" id="IPR003661">
    <property type="entry name" value="HisK_dim/P_dom"/>
</dbReference>
<dbReference type="InterPro" id="IPR004358">
    <property type="entry name" value="Sig_transdc_His_kin-like_C"/>
</dbReference>
<dbReference type="SMART" id="SM00387">
    <property type="entry name" value="HATPase_c"/>
    <property type="match status" value="1"/>
</dbReference>
<evidence type="ECO:0000259" key="9">
    <source>
        <dbReference type="PROSITE" id="PS50109"/>
    </source>
</evidence>
<feature type="transmembrane region" description="Helical" evidence="8">
    <location>
        <begin position="101"/>
        <end position="118"/>
    </location>
</feature>
<dbReference type="EC" id="2.7.13.3" evidence="3"/>
<proteinExistence type="predicted"/>
<dbReference type="OrthoDB" id="9757990at2"/>
<dbReference type="PRINTS" id="PR00344">
    <property type="entry name" value="BCTRLSENSOR"/>
</dbReference>
<dbReference type="InterPro" id="IPR003594">
    <property type="entry name" value="HATPase_dom"/>
</dbReference>
<dbReference type="SUPFAM" id="SSF55874">
    <property type="entry name" value="ATPase domain of HSP90 chaperone/DNA topoisomerase II/histidine kinase"/>
    <property type="match status" value="1"/>
</dbReference>
<feature type="transmembrane region" description="Helical" evidence="8">
    <location>
        <begin position="27"/>
        <end position="44"/>
    </location>
</feature>
<dbReference type="CDD" id="cd00082">
    <property type="entry name" value="HisKA"/>
    <property type="match status" value="1"/>
</dbReference>
<dbReference type="InterPro" id="IPR005467">
    <property type="entry name" value="His_kinase_dom"/>
</dbReference>
<dbReference type="Proteomes" id="UP000317638">
    <property type="component" value="Unassembled WGS sequence"/>
</dbReference>
<dbReference type="InterPro" id="IPR036097">
    <property type="entry name" value="HisK_dim/P_sf"/>
</dbReference>
<dbReference type="Pfam" id="PF02518">
    <property type="entry name" value="HATPase_c"/>
    <property type="match status" value="1"/>
</dbReference>
<dbReference type="GO" id="GO:0000155">
    <property type="term" value="F:phosphorelay sensor kinase activity"/>
    <property type="evidence" value="ECO:0007669"/>
    <property type="project" value="InterPro"/>
</dbReference>
<dbReference type="Gene3D" id="3.30.565.10">
    <property type="entry name" value="Histidine kinase-like ATPase, C-terminal domain"/>
    <property type="match status" value="1"/>
</dbReference>
<protein>
    <recommendedName>
        <fullName evidence="3">histidine kinase</fullName>
        <ecNumber evidence="3">2.7.13.3</ecNumber>
    </recommendedName>
</protein>
<evidence type="ECO:0000256" key="6">
    <source>
        <dbReference type="ARBA" id="ARBA00022777"/>
    </source>
</evidence>
<dbReference type="PANTHER" id="PTHR43547">
    <property type="entry name" value="TWO-COMPONENT HISTIDINE KINASE"/>
    <property type="match status" value="1"/>
</dbReference>
<dbReference type="Pfam" id="PF00512">
    <property type="entry name" value="HisKA"/>
    <property type="match status" value="1"/>
</dbReference>
<keyword evidence="7" id="KW-0902">Two-component regulatory system</keyword>
<keyword evidence="8" id="KW-1133">Transmembrane helix</keyword>
<keyword evidence="8" id="KW-0472">Membrane</keyword>
<sequence length="553" mass="60040">MIESIQTLWFRITVSDDPKRKIVNKQALFLGLLVIVASVLVSADGTLARPALFYACLVLAGVATVAAFGLPWTRLPLAWSGLIPVVDFVAVGLLRSAVSADLIGVSLLCFLPALWVVTLYRTPGMFLATGLALVCVALPVIAREAEQFTPVLALRALMLPLAVFQVSWFTSGLQLWLEQATLRAQQESEAKDALHERTARQERLLQNIIDTIDVGLVVIDRDGNEVLRNASQVDFRSRFLPPDKSDAPEEELVIYLPNTEIPVPPERRPLRRAANAETFSNHLLAAGSLGNDQLVLSTSARQITDADGERDGAVITFSDVTFHMRSVHSQSRFVSMVSHELRTPLTSIIGFLDLALDEELPPAARSHLAVVQRNAEQLLVIVEDLLRNQRLANERLSFRLLPGRLSDLVGLACDSIETQAQAKDVAIVRKLDPTPVAPIDSARLTQVVDNLLSNAVKFTPSGGTVTVMTEVVDSTMDVVVADTGIGMTPEEQSLLYAQFYRADGARTHNIPGVGLGLAITRDIVHGHGGQISVTSEAAVGSTFRVSLPLPEQT</sequence>
<feature type="transmembrane region" description="Helical" evidence="8">
    <location>
        <begin position="51"/>
        <end position="70"/>
    </location>
</feature>
<comment type="subcellular location">
    <subcellularLocation>
        <location evidence="2">Cell membrane</location>
    </subcellularLocation>
</comment>
<evidence type="ECO:0000256" key="2">
    <source>
        <dbReference type="ARBA" id="ARBA00004236"/>
    </source>
</evidence>
<evidence type="ECO:0000256" key="3">
    <source>
        <dbReference type="ARBA" id="ARBA00012438"/>
    </source>
</evidence>
<dbReference type="AlphaFoldDB" id="A0A553JWB8"/>
<dbReference type="SUPFAM" id="SSF47384">
    <property type="entry name" value="Homodimeric domain of signal transducing histidine kinase"/>
    <property type="match status" value="1"/>
</dbReference>
<gene>
    <name evidence="10" type="ORF">FOJ82_15285</name>
</gene>
<organism evidence="10 11">
    <name type="scientific">Tessaracoccus rhinocerotis</name>
    <dbReference type="NCBI Taxonomy" id="1689449"/>
    <lineage>
        <taxon>Bacteria</taxon>
        <taxon>Bacillati</taxon>
        <taxon>Actinomycetota</taxon>
        <taxon>Actinomycetes</taxon>
        <taxon>Propionibacteriales</taxon>
        <taxon>Propionibacteriaceae</taxon>
        <taxon>Tessaracoccus</taxon>
    </lineage>
</organism>
<dbReference type="Gene3D" id="1.10.287.130">
    <property type="match status" value="1"/>
</dbReference>
<dbReference type="SUPFAM" id="SSF55785">
    <property type="entry name" value="PYP-like sensor domain (PAS domain)"/>
    <property type="match status" value="1"/>
</dbReference>
<dbReference type="InterPro" id="IPR035965">
    <property type="entry name" value="PAS-like_dom_sf"/>
</dbReference>
<keyword evidence="8" id="KW-0812">Transmembrane</keyword>
<accession>A0A553JWB8</accession>
<evidence type="ECO:0000313" key="11">
    <source>
        <dbReference type="Proteomes" id="UP000317638"/>
    </source>
</evidence>
<name>A0A553JWB8_9ACTN</name>
<keyword evidence="11" id="KW-1185">Reference proteome</keyword>
<dbReference type="FunFam" id="3.30.565.10:FF:000006">
    <property type="entry name" value="Sensor histidine kinase WalK"/>
    <property type="match status" value="1"/>
</dbReference>
<keyword evidence="5" id="KW-0808">Transferase</keyword>
<dbReference type="SMART" id="SM00388">
    <property type="entry name" value="HisKA"/>
    <property type="match status" value="1"/>
</dbReference>
<feature type="domain" description="Histidine kinase" evidence="9">
    <location>
        <begin position="336"/>
        <end position="551"/>
    </location>
</feature>
<reference evidence="10 11" key="1">
    <citation type="submission" date="2019-07" db="EMBL/GenBank/DDBJ databases">
        <authorList>
            <person name="Zhou L.-Y."/>
        </authorList>
    </citation>
    <scope>NUCLEOTIDE SEQUENCE [LARGE SCALE GENOMIC DNA]</scope>
    <source>
        <strain evidence="10 11">YIM 101269</strain>
    </source>
</reference>